<evidence type="ECO:0000259" key="1">
    <source>
        <dbReference type="Pfam" id="PF14530"/>
    </source>
</evidence>
<reference evidence="2 3" key="1">
    <citation type="journal article" date="2010" name="Stand. Genomic Sci.">
        <title>Complete genome sequence of Segniliparus rotundus type strain (CDC 1076).</title>
        <authorList>
            <person name="Sikorski J."/>
            <person name="Lapidus A."/>
            <person name="Copeland A."/>
            <person name="Misra M."/>
            <person name="Glavina Del Rio T."/>
            <person name="Nolan M."/>
            <person name="Lucas S."/>
            <person name="Chen F."/>
            <person name="Tice H."/>
            <person name="Cheng J.F."/>
            <person name="Jando M."/>
            <person name="Schneider S."/>
            <person name="Bruce D."/>
            <person name="Goodwin L."/>
            <person name="Pitluck S."/>
            <person name="Liolios K."/>
            <person name="Mikhailova N."/>
            <person name="Pati A."/>
            <person name="Ivanova N."/>
            <person name="Mavromatis K."/>
            <person name="Chen A."/>
            <person name="Palaniappan K."/>
            <person name="Chertkov O."/>
            <person name="Land M."/>
            <person name="Hauser L."/>
            <person name="Chang Y.J."/>
            <person name="Jeffries C.D."/>
            <person name="Brettin T."/>
            <person name="Detter J.C."/>
            <person name="Han C."/>
            <person name="Rohde M."/>
            <person name="Goker M."/>
            <person name="Bristow J."/>
            <person name="Eisen J.A."/>
            <person name="Markowitz V."/>
            <person name="Hugenholtz P."/>
            <person name="Kyrpides N.C."/>
            <person name="Klenk H.P."/>
        </authorList>
    </citation>
    <scope>NUCLEOTIDE SEQUENCE [LARGE SCALE GENOMIC DNA]</scope>
    <source>
        <strain evidence="3">ATCC BAA-972 / CDC 1076 / CIP 108378 / DSM 44985 / JCM 13578</strain>
    </source>
</reference>
<sequence>MTGLPRADAAALADALAAEHAAVYAYGVVQAWVRHQATAQLAADIITEHRAHRDAAESRLARAGAAVPTAAPAYTLPITVTDGPAAARLAAQIEHETAQAWRALVERATLPEVREEGVRHLGDCAVRLAQWRENLDLRPVASPFPGEG</sequence>
<dbReference type="EMBL" id="CP001958">
    <property type="protein sequence ID" value="ADG98312.1"/>
    <property type="molecule type" value="Genomic_DNA"/>
</dbReference>
<dbReference type="HOGENOM" id="CLU_125489_1_0_11"/>
<dbReference type="CDD" id="cd00657">
    <property type="entry name" value="Ferritin_like"/>
    <property type="match status" value="1"/>
</dbReference>
<protein>
    <recommendedName>
        <fullName evidence="1">DUF4439 domain-containing protein</fullName>
    </recommendedName>
</protein>
<dbReference type="SUPFAM" id="SSF47240">
    <property type="entry name" value="Ferritin-like"/>
    <property type="match status" value="1"/>
</dbReference>
<keyword evidence="3" id="KW-1185">Reference proteome</keyword>
<dbReference type="AlphaFoldDB" id="D6Z8N2"/>
<organism evidence="2 3">
    <name type="scientific">Segniliparus rotundus (strain ATCC BAA-972 / CDC 1076 / CIP 108378 / DSM 44985 / JCM 13578)</name>
    <dbReference type="NCBI Taxonomy" id="640132"/>
    <lineage>
        <taxon>Bacteria</taxon>
        <taxon>Bacillati</taxon>
        <taxon>Actinomycetota</taxon>
        <taxon>Actinomycetes</taxon>
        <taxon>Mycobacteriales</taxon>
        <taxon>Segniliparaceae</taxon>
        <taxon>Segniliparus</taxon>
    </lineage>
</organism>
<dbReference type="Pfam" id="PF14530">
    <property type="entry name" value="DUF4439"/>
    <property type="match status" value="1"/>
</dbReference>
<feature type="domain" description="DUF4439" evidence="1">
    <location>
        <begin position="11"/>
        <end position="146"/>
    </location>
</feature>
<dbReference type="InterPro" id="IPR009078">
    <property type="entry name" value="Ferritin-like_SF"/>
</dbReference>
<dbReference type="Proteomes" id="UP000002247">
    <property type="component" value="Chromosome"/>
</dbReference>
<name>D6Z8N2_SEGRD</name>
<evidence type="ECO:0000313" key="3">
    <source>
        <dbReference type="Proteomes" id="UP000002247"/>
    </source>
</evidence>
<proteinExistence type="predicted"/>
<evidence type="ECO:0000313" key="2">
    <source>
        <dbReference type="EMBL" id="ADG98312.1"/>
    </source>
</evidence>
<dbReference type="eggNOG" id="ENOG5033HJF">
    <property type="taxonomic scope" value="Bacteria"/>
</dbReference>
<accession>D6Z8N2</accession>
<dbReference type="KEGG" id="srt:Srot_1852"/>
<dbReference type="STRING" id="640132.Srot_1852"/>
<dbReference type="RefSeq" id="WP_013138765.1">
    <property type="nucleotide sequence ID" value="NC_014168.1"/>
</dbReference>
<dbReference type="InterPro" id="IPR029447">
    <property type="entry name" value="DUF4439"/>
</dbReference>
<dbReference type="Gene3D" id="1.20.1260.10">
    <property type="match status" value="1"/>
</dbReference>
<dbReference type="InterPro" id="IPR012347">
    <property type="entry name" value="Ferritin-like"/>
</dbReference>
<dbReference type="OrthoDB" id="5192349at2"/>
<gene>
    <name evidence="2" type="ordered locus">Srot_1852</name>
</gene>